<dbReference type="GO" id="GO:0005524">
    <property type="term" value="F:ATP binding"/>
    <property type="evidence" value="ECO:0007669"/>
    <property type="project" value="UniProtKB-KW"/>
</dbReference>
<dbReference type="InterPro" id="IPR003439">
    <property type="entry name" value="ABC_transporter-like_ATP-bd"/>
</dbReference>
<evidence type="ECO:0000256" key="6">
    <source>
        <dbReference type="ARBA" id="ARBA00022840"/>
    </source>
</evidence>
<keyword evidence="6" id="KW-0067">ATP-binding</keyword>
<gene>
    <name evidence="14" type="ORF">XAT740_LOCUS4652</name>
</gene>
<dbReference type="GO" id="GO:0016887">
    <property type="term" value="F:ATP hydrolysis activity"/>
    <property type="evidence" value="ECO:0007669"/>
    <property type="project" value="InterPro"/>
</dbReference>
<feature type="transmembrane region" description="Helical" evidence="11">
    <location>
        <begin position="73"/>
        <end position="90"/>
    </location>
</feature>
<keyword evidence="10 11" id="KW-0472">Membrane</keyword>
<dbReference type="Proteomes" id="UP000663828">
    <property type="component" value="Unassembled WGS sequence"/>
</dbReference>
<evidence type="ECO:0000256" key="4">
    <source>
        <dbReference type="ARBA" id="ARBA00022692"/>
    </source>
</evidence>
<dbReference type="Gene3D" id="3.40.50.300">
    <property type="entry name" value="P-loop containing nucleotide triphosphate hydrolases"/>
    <property type="match status" value="1"/>
</dbReference>
<evidence type="ECO:0000259" key="12">
    <source>
        <dbReference type="PROSITE" id="PS50893"/>
    </source>
</evidence>
<comment type="similarity">
    <text evidence="2">Belongs to the ABC transporter superfamily. ABCB family. MHC peptide exporter (TC 3.A.1.209) subfamily.</text>
</comment>
<dbReference type="EMBL" id="CAJNOR010000193">
    <property type="protein sequence ID" value="CAF0834842.1"/>
    <property type="molecule type" value="Genomic_DNA"/>
</dbReference>
<keyword evidence="15" id="KW-1185">Reference proteome</keyword>
<evidence type="ECO:0000256" key="3">
    <source>
        <dbReference type="ARBA" id="ARBA00022448"/>
    </source>
</evidence>
<evidence type="ECO:0000256" key="5">
    <source>
        <dbReference type="ARBA" id="ARBA00022741"/>
    </source>
</evidence>
<evidence type="ECO:0000256" key="9">
    <source>
        <dbReference type="ARBA" id="ARBA00022989"/>
    </source>
</evidence>
<evidence type="ECO:0000256" key="10">
    <source>
        <dbReference type="ARBA" id="ARBA00023136"/>
    </source>
</evidence>
<evidence type="ECO:0000256" key="7">
    <source>
        <dbReference type="ARBA" id="ARBA00022856"/>
    </source>
</evidence>
<feature type="transmembrane region" description="Helical" evidence="11">
    <location>
        <begin position="280"/>
        <end position="302"/>
    </location>
</feature>
<evidence type="ECO:0000256" key="2">
    <source>
        <dbReference type="ARBA" id="ARBA00006493"/>
    </source>
</evidence>
<dbReference type="InterPro" id="IPR039421">
    <property type="entry name" value="Type_1_exporter"/>
</dbReference>
<proteinExistence type="inferred from homology"/>
<dbReference type="InterPro" id="IPR036640">
    <property type="entry name" value="ABC1_TM_sf"/>
</dbReference>
<sequence>MEISRHVYFITFGALVTILLDFYASFSNYALILLTSIRACAMIIAFFYRVIYDTYDAKVDSDTKKSFWNPFKNLFVITAAIEQAFVLSYLKFSSDPWTILFIVQQVSMPLIAYLWIRRIERDDLSFLQYAWIEMFGSKINEVSSAQGNDELQVLKRLFRCSLEDSKIVAVGTMFLLAASLADVFVPLYTGRLLSSVSFKETWPEFKYNLIMFIVVNFAGGFLGGFKMGVFALCVSRLSARIKAKLFGAYLRQEIGFFDTNESGKLVSRLNHDTQVMSSTVANNIACCVGALVRFLGTVIMMIKLSIHLTIACIIGAPLILVVAKLCGKIHRRISEKVQSLTADASDIADETIQTIRTVRSFGNENEELKKFEQILQQSYEIAVVQAVLTAAQRWFVDLAQLCMSIVMLAYGAKLVRDNYITGPDLLAFIIYQLTLGGILSDISQIYSSLMAAAGSSQSVFEFVDRQPVQKLHGTLQPENLRGDIEFQNVSLVYPARPDEIAIRNISFKIKAGQTCAFVGPSGSGKSTCINLLERFYDPTEGKILIDGREIQEYDHQYLHQKIAMVGQEPVLFNRTIRENINYALDANDENKIIQAANDANAHMFITELTNGYQTRCGQRGGHLSGGQKQRVSIARAIVRNPTILLLDEATSALDPVNERLIQDTLFYNKDNQESRTVLISAHRLSSIERCDQIFVIHKGHLIEQGTHEELMAIENGIYRELVRRQKMNLDDD</sequence>
<dbReference type="InterPro" id="IPR017871">
    <property type="entry name" value="ABC_transporter-like_CS"/>
</dbReference>
<comment type="subcellular location">
    <subcellularLocation>
        <location evidence="1">Endomembrane system</location>
        <topology evidence="1">Multi-pass membrane protein</topology>
    </subcellularLocation>
</comment>
<dbReference type="PANTHER" id="PTHR43394">
    <property type="entry name" value="ATP-DEPENDENT PERMEASE MDL1, MITOCHONDRIAL"/>
    <property type="match status" value="1"/>
</dbReference>
<feature type="domain" description="ABC transporter" evidence="12">
    <location>
        <begin position="484"/>
        <end position="723"/>
    </location>
</feature>
<dbReference type="Pfam" id="PF00664">
    <property type="entry name" value="ABC_membrane"/>
    <property type="match status" value="1"/>
</dbReference>
<feature type="transmembrane region" description="Helical" evidence="11">
    <location>
        <begin position="7"/>
        <end position="24"/>
    </location>
</feature>
<dbReference type="SMART" id="SM00382">
    <property type="entry name" value="AAA"/>
    <property type="match status" value="1"/>
</dbReference>
<dbReference type="InterPro" id="IPR011527">
    <property type="entry name" value="ABC1_TM_dom"/>
</dbReference>
<comment type="caution">
    <text evidence="14">The sequence shown here is derived from an EMBL/GenBank/DDBJ whole genome shotgun (WGS) entry which is preliminary data.</text>
</comment>
<protein>
    <submittedName>
        <fullName evidence="14">Uncharacterized protein</fullName>
    </submittedName>
</protein>
<organism evidence="14 15">
    <name type="scientific">Adineta ricciae</name>
    <name type="common">Rotifer</name>
    <dbReference type="NCBI Taxonomy" id="249248"/>
    <lineage>
        <taxon>Eukaryota</taxon>
        <taxon>Metazoa</taxon>
        <taxon>Spiralia</taxon>
        <taxon>Gnathifera</taxon>
        <taxon>Rotifera</taxon>
        <taxon>Eurotatoria</taxon>
        <taxon>Bdelloidea</taxon>
        <taxon>Adinetida</taxon>
        <taxon>Adinetidae</taxon>
        <taxon>Adineta</taxon>
    </lineage>
</organism>
<keyword evidence="7" id="KW-0571">Peptide transport</keyword>
<dbReference type="GO" id="GO:0015421">
    <property type="term" value="F:ABC-type oligopeptide transporter activity"/>
    <property type="evidence" value="ECO:0007669"/>
    <property type="project" value="TreeGrafter"/>
</dbReference>
<evidence type="ECO:0000259" key="13">
    <source>
        <dbReference type="PROSITE" id="PS50929"/>
    </source>
</evidence>
<dbReference type="GO" id="GO:0016020">
    <property type="term" value="C:membrane"/>
    <property type="evidence" value="ECO:0007669"/>
    <property type="project" value="InterPro"/>
</dbReference>
<dbReference type="SUPFAM" id="SSF52540">
    <property type="entry name" value="P-loop containing nucleoside triphosphate hydrolases"/>
    <property type="match status" value="1"/>
</dbReference>
<feature type="domain" description="ABC transmembrane type-1" evidence="13">
    <location>
        <begin position="169"/>
        <end position="451"/>
    </location>
</feature>
<keyword evidence="7" id="KW-0653">Protein transport</keyword>
<evidence type="ECO:0000313" key="14">
    <source>
        <dbReference type="EMBL" id="CAF0834842.1"/>
    </source>
</evidence>
<keyword evidence="5" id="KW-0547">Nucleotide-binding</keyword>
<feature type="transmembrane region" description="Helical" evidence="11">
    <location>
        <begin position="30"/>
        <end position="52"/>
    </location>
</feature>
<dbReference type="InterPro" id="IPR003593">
    <property type="entry name" value="AAA+_ATPase"/>
</dbReference>
<evidence type="ECO:0000256" key="8">
    <source>
        <dbReference type="ARBA" id="ARBA00022967"/>
    </source>
</evidence>
<name>A0A813V1Z4_ADIRI</name>
<dbReference type="Pfam" id="PF00005">
    <property type="entry name" value="ABC_tran"/>
    <property type="match status" value="1"/>
</dbReference>
<feature type="transmembrane region" description="Helical" evidence="11">
    <location>
        <begin position="308"/>
        <end position="326"/>
    </location>
</feature>
<evidence type="ECO:0000256" key="11">
    <source>
        <dbReference type="SAM" id="Phobius"/>
    </source>
</evidence>
<reference evidence="14" key="1">
    <citation type="submission" date="2021-02" db="EMBL/GenBank/DDBJ databases">
        <authorList>
            <person name="Nowell W R."/>
        </authorList>
    </citation>
    <scope>NUCLEOTIDE SEQUENCE</scope>
</reference>
<keyword evidence="9 11" id="KW-1133">Transmembrane helix</keyword>
<dbReference type="PANTHER" id="PTHR43394:SF19">
    <property type="entry name" value="ABC TRANSPORTER B FAMILY"/>
    <property type="match status" value="1"/>
</dbReference>
<keyword evidence="3" id="KW-0813">Transport</keyword>
<evidence type="ECO:0000313" key="15">
    <source>
        <dbReference type="Proteomes" id="UP000663828"/>
    </source>
</evidence>
<dbReference type="FunFam" id="3.40.50.300:FF:000140">
    <property type="entry name" value="Lipid A export ATP-binding/permease protein MsbA"/>
    <property type="match status" value="1"/>
</dbReference>
<dbReference type="PROSITE" id="PS50929">
    <property type="entry name" value="ABC_TM1F"/>
    <property type="match status" value="1"/>
</dbReference>
<feature type="transmembrane region" description="Helical" evidence="11">
    <location>
        <begin position="96"/>
        <end position="116"/>
    </location>
</feature>
<dbReference type="SUPFAM" id="SSF90123">
    <property type="entry name" value="ABC transporter transmembrane region"/>
    <property type="match status" value="1"/>
</dbReference>
<dbReference type="InterPro" id="IPR027417">
    <property type="entry name" value="P-loop_NTPase"/>
</dbReference>
<keyword evidence="4 11" id="KW-0812">Transmembrane</keyword>
<evidence type="ECO:0000256" key="1">
    <source>
        <dbReference type="ARBA" id="ARBA00004127"/>
    </source>
</evidence>
<dbReference type="PROSITE" id="PS00211">
    <property type="entry name" value="ABC_TRANSPORTER_1"/>
    <property type="match status" value="1"/>
</dbReference>
<accession>A0A813V1Z4</accession>
<dbReference type="FunFam" id="1.20.1560.10:FF:000215">
    <property type="entry name" value="ABC transporter B family member 4"/>
    <property type="match status" value="1"/>
</dbReference>
<dbReference type="GO" id="GO:0012505">
    <property type="term" value="C:endomembrane system"/>
    <property type="evidence" value="ECO:0007669"/>
    <property type="project" value="UniProtKB-SubCell"/>
</dbReference>
<keyword evidence="8" id="KW-1278">Translocase</keyword>
<dbReference type="AlphaFoldDB" id="A0A813V1Z4"/>
<feature type="transmembrane region" description="Helical" evidence="11">
    <location>
        <begin position="167"/>
        <end position="189"/>
    </location>
</feature>
<feature type="transmembrane region" description="Helical" evidence="11">
    <location>
        <begin position="209"/>
        <end position="234"/>
    </location>
</feature>
<dbReference type="PROSITE" id="PS50893">
    <property type="entry name" value="ABC_TRANSPORTER_2"/>
    <property type="match status" value="1"/>
</dbReference>
<dbReference type="Gene3D" id="1.20.1560.10">
    <property type="entry name" value="ABC transporter type 1, transmembrane domain"/>
    <property type="match status" value="1"/>
</dbReference>